<gene>
    <name evidence="2" type="ORF">ES676_01610</name>
</gene>
<proteinExistence type="predicted"/>
<evidence type="ECO:0000313" key="2">
    <source>
        <dbReference type="EMBL" id="TYB80389.1"/>
    </source>
</evidence>
<evidence type="ECO:0000313" key="3">
    <source>
        <dbReference type="Proteomes" id="UP000323324"/>
    </source>
</evidence>
<dbReference type="EMBL" id="VSKM01000001">
    <property type="protein sequence ID" value="TYB80389.1"/>
    <property type="molecule type" value="Genomic_DNA"/>
</dbReference>
<evidence type="ECO:0008006" key="4">
    <source>
        <dbReference type="Google" id="ProtNLM"/>
    </source>
</evidence>
<accession>A0A8H2QN60</accession>
<keyword evidence="3" id="KW-1185">Reference proteome</keyword>
<comment type="caution">
    <text evidence="2">The sequence shown here is derived from an EMBL/GenBank/DDBJ whole genome shotgun (WGS) entry which is preliminary data.</text>
</comment>
<sequence>MKQLLVCLALLFFSACSEDKSVLLPEINGAAITEITDVSPAYIFYNETQKDSVELNRKSLIISTNWLVNIDRRLTLKQALPSIITLQEKKRGAGMHKNESAKNFFTCNDTSIKNLGFIDFTDVVYSRNNTPDTTEGRYAVTIFKVDSIAIHSVNHKIINLKSDDLLDSIQQLASSSSTLKHFTLNFNSKVTFQDYITIKSKLSNLKSDNLAISKNEFIFN</sequence>
<keyword evidence="1" id="KW-0732">Signal</keyword>
<protein>
    <recommendedName>
        <fullName evidence="4">Lipoprotein</fullName>
    </recommendedName>
</protein>
<dbReference type="AlphaFoldDB" id="A0A8H2QN60"/>
<name>A0A8H2QN60_9FLAO</name>
<reference evidence="2 3" key="1">
    <citation type="submission" date="2019-08" db="EMBL/GenBank/DDBJ databases">
        <title>Genomes of Antarctic Bizionia species.</title>
        <authorList>
            <person name="Bowman J.P."/>
        </authorList>
    </citation>
    <scope>NUCLEOTIDE SEQUENCE [LARGE SCALE GENOMIC DNA]</scope>
    <source>
        <strain evidence="2 3">HFD</strain>
    </source>
</reference>
<organism evidence="2 3">
    <name type="scientific">Bizionia saleffrena</name>
    <dbReference type="NCBI Taxonomy" id="291189"/>
    <lineage>
        <taxon>Bacteria</taxon>
        <taxon>Pseudomonadati</taxon>
        <taxon>Bacteroidota</taxon>
        <taxon>Flavobacteriia</taxon>
        <taxon>Flavobacteriales</taxon>
        <taxon>Flavobacteriaceae</taxon>
        <taxon>Bizionia</taxon>
    </lineage>
</organism>
<feature type="chain" id="PRO_5034211331" description="Lipoprotein" evidence="1">
    <location>
        <begin position="18"/>
        <end position="220"/>
    </location>
</feature>
<feature type="signal peptide" evidence="1">
    <location>
        <begin position="1"/>
        <end position="17"/>
    </location>
</feature>
<dbReference type="RefSeq" id="WP_148368280.1">
    <property type="nucleotide sequence ID" value="NZ_VSKM01000001.1"/>
</dbReference>
<dbReference type="Proteomes" id="UP000323324">
    <property type="component" value="Unassembled WGS sequence"/>
</dbReference>
<evidence type="ECO:0000256" key="1">
    <source>
        <dbReference type="SAM" id="SignalP"/>
    </source>
</evidence>
<dbReference type="PROSITE" id="PS51257">
    <property type="entry name" value="PROKAR_LIPOPROTEIN"/>
    <property type="match status" value="1"/>
</dbReference>